<protein>
    <submittedName>
        <fullName evidence="2">Uncharacterized protein</fullName>
    </submittedName>
</protein>
<keyword evidence="1" id="KW-0812">Transmembrane</keyword>
<evidence type="ECO:0000313" key="3">
    <source>
        <dbReference type="Proteomes" id="UP001193081"/>
    </source>
</evidence>
<dbReference type="Proteomes" id="UP001193081">
    <property type="component" value="Unassembled WGS sequence"/>
</dbReference>
<keyword evidence="1" id="KW-0472">Membrane</keyword>
<feature type="transmembrane region" description="Helical" evidence="1">
    <location>
        <begin position="25"/>
        <end position="43"/>
    </location>
</feature>
<keyword evidence="3" id="KW-1185">Reference proteome</keyword>
<proteinExistence type="predicted"/>
<evidence type="ECO:0000256" key="1">
    <source>
        <dbReference type="SAM" id="Phobius"/>
    </source>
</evidence>
<name>A0ABS4D7B2_9CHLR</name>
<sequence>MKQPESQQPDQSFPWRGLWQMSRPIILASGGLAYAVGVAIAKYEGLPIAWERQLLALNLTLLANLAAHYADKYADADTDTLAVATGISGGSGAIASGLATRTLALQTALVVSALTIVLGLGAVGSGLLPGAALMVGLMLAHAVGYWLSADRGDA</sequence>
<dbReference type="RefSeq" id="WP_135477383.1">
    <property type="nucleotide sequence ID" value="NZ_SIJK02000008.1"/>
</dbReference>
<accession>A0ABS4D7B2</accession>
<feature type="transmembrane region" description="Helical" evidence="1">
    <location>
        <begin position="127"/>
        <end position="147"/>
    </location>
</feature>
<dbReference type="EMBL" id="SIJK02000008">
    <property type="protein sequence ID" value="MBP1465332.1"/>
    <property type="molecule type" value="Genomic_DNA"/>
</dbReference>
<gene>
    <name evidence="2" type="ORF">EYB53_006410</name>
</gene>
<reference evidence="2 3" key="1">
    <citation type="submission" date="2021-03" db="EMBL/GenBank/DDBJ databases">
        <authorList>
            <person name="Grouzdev D.S."/>
        </authorList>
    </citation>
    <scope>NUCLEOTIDE SEQUENCE [LARGE SCALE GENOMIC DNA]</scope>
    <source>
        <strain evidence="2 3">M50-1</strain>
    </source>
</reference>
<comment type="caution">
    <text evidence="2">The sequence shown here is derived from an EMBL/GenBank/DDBJ whole genome shotgun (WGS) entry which is preliminary data.</text>
</comment>
<organism evidence="2 3">
    <name type="scientific">Candidatus Chloroploca mongolica</name>
    <dbReference type="NCBI Taxonomy" id="2528176"/>
    <lineage>
        <taxon>Bacteria</taxon>
        <taxon>Bacillati</taxon>
        <taxon>Chloroflexota</taxon>
        <taxon>Chloroflexia</taxon>
        <taxon>Chloroflexales</taxon>
        <taxon>Chloroflexineae</taxon>
        <taxon>Oscillochloridaceae</taxon>
        <taxon>Candidatus Chloroploca</taxon>
    </lineage>
</organism>
<keyword evidence="1" id="KW-1133">Transmembrane helix</keyword>
<evidence type="ECO:0000313" key="2">
    <source>
        <dbReference type="EMBL" id="MBP1465332.1"/>
    </source>
</evidence>